<protein>
    <recommendedName>
        <fullName evidence="7">NLE domain-containing protein</fullName>
    </recommendedName>
</protein>
<comment type="subcellular location">
    <subcellularLocation>
        <location evidence="1">Nucleus</location>
        <location evidence="1">Nucleolus</location>
    </subcellularLocation>
</comment>
<dbReference type="InterPro" id="IPR001680">
    <property type="entry name" value="WD40_rpt"/>
</dbReference>
<keyword evidence="9" id="KW-1185">Reference proteome</keyword>
<evidence type="ECO:0000256" key="4">
    <source>
        <dbReference type="ARBA" id="ARBA00023242"/>
    </source>
</evidence>
<dbReference type="InterPro" id="IPR015943">
    <property type="entry name" value="WD40/YVTN_repeat-like_dom_sf"/>
</dbReference>
<feature type="repeat" description="WD" evidence="6">
    <location>
        <begin position="721"/>
        <end position="762"/>
    </location>
</feature>
<dbReference type="InterPro" id="IPR012972">
    <property type="entry name" value="NLE"/>
</dbReference>
<dbReference type="SUPFAM" id="SSF50978">
    <property type="entry name" value="WD40 repeat-like"/>
    <property type="match status" value="1"/>
</dbReference>
<evidence type="ECO:0000256" key="3">
    <source>
        <dbReference type="ARBA" id="ARBA00022737"/>
    </source>
</evidence>
<evidence type="ECO:0000256" key="6">
    <source>
        <dbReference type="PROSITE-ProRule" id="PRU00221"/>
    </source>
</evidence>
<evidence type="ECO:0000256" key="5">
    <source>
        <dbReference type="ARBA" id="ARBA00061016"/>
    </source>
</evidence>
<dbReference type="FunFam" id="2.130.10.10:FF:000092">
    <property type="entry name" value="notchless protein homolog"/>
    <property type="match status" value="1"/>
</dbReference>
<dbReference type="AlphaFoldDB" id="A0A8X7V1Y8"/>
<evidence type="ECO:0000313" key="9">
    <source>
        <dbReference type="Proteomes" id="UP000886595"/>
    </source>
</evidence>
<reference evidence="8 9" key="1">
    <citation type="submission" date="2020-02" db="EMBL/GenBank/DDBJ databases">
        <authorList>
            <person name="Ma Q."/>
            <person name="Huang Y."/>
            <person name="Song X."/>
            <person name="Pei D."/>
        </authorList>
    </citation>
    <scope>NUCLEOTIDE SEQUENCE [LARGE SCALE GENOMIC DNA]</scope>
    <source>
        <strain evidence="8">Sxm20200214</strain>
        <tissue evidence="8">Leaf</tissue>
    </source>
</reference>
<comment type="similarity">
    <text evidence="5">Belongs to the NLE1/RSA4 family.</text>
</comment>
<feature type="repeat" description="WD" evidence="6">
    <location>
        <begin position="443"/>
        <end position="486"/>
    </location>
</feature>
<name>A0A8X7V1Y8_BRACI</name>
<dbReference type="InterPro" id="IPR036322">
    <property type="entry name" value="WD40_repeat_dom_sf"/>
</dbReference>
<dbReference type="PANTHER" id="PTHR19848:SF0">
    <property type="entry name" value="NOTCHLESS PROTEIN HOMOLOG 1"/>
    <property type="match status" value="1"/>
</dbReference>
<dbReference type="SMART" id="SM00320">
    <property type="entry name" value="WD40"/>
    <property type="match status" value="7"/>
</dbReference>
<evidence type="ECO:0000259" key="7">
    <source>
        <dbReference type="Pfam" id="PF08154"/>
    </source>
</evidence>
<evidence type="ECO:0000256" key="2">
    <source>
        <dbReference type="ARBA" id="ARBA00022574"/>
    </source>
</evidence>
<comment type="caution">
    <text evidence="8">The sequence shown here is derived from an EMBL/GenBank/DDBJ whole genome shotgun (WGS) entry which is preliminary data.</text>
</comment>
<feature type="repeat" description="WD" evidence="6">
    <location>
        <begin position="679"/>
        <end position="710"/>
    </location>
</feature>
<feature type="domain" description="NLE" evidence="7">
    <location>
        <begin position="350"/>
        <end position="409"/>
    </location>
</feature>
<dbReference type="InterPro" id="IPR019775">
    <property type="entry name" value="WD40_repeat_CS"/>
</dbReference>
<dbReference type="InterPro" id="IPR020472">
    <property type="entry name" value="WD40_PAC1"/>
</dbReference>
<dbReference type="PANTHER" id="PTHR19848">
    <property type="entry name" value="WD40 REPEAT PROTEIN"/>
    <property type="match status" value="1"/>
</dbReference>
<accession>A0A8X7V1Y8</accession>
<feature type="repeat" description="WD" evidence="6">
    <location>
        <begin position="763"/>
        <end position="796"/>
    </location>
</feature>
<dbReference type="PRINTS" id="PR00319">
    <property type="entry name" value="GPROTEINB"/>
</dbReference>
<dbReference type="PROSITE" id="PS50082">
    <property type="entry name" value="WD_REPEATS_2"/>
    <property type="match status" value="6"/>
</dbReference>
<gene>
    <name evidence="8" type="ORF">Bca52824_035634</name>
</gene>
<dbReference type="GO" id="GO:0005730">
    <property type="term" value="C:nucleolus"/>
    <property type="evidence" value="ECO:0007669"/>
    <property type="project" value="UniProtKB-SubCell"/>
</dbReference>
<evidence type="ECO:0000256" key="1">
    <source>
        <dbReference type="ARBA" id="ARBA00004604"/>
    </source>
</evidence>
<evidence type="ECO:0000313" key="8">
    <source>
        <dbReference type="EMBL" id="KAG2299162.1"/>
    </source>
</evidence>
<keyword evidence="3" id="KW-0677">Repeat</keyword>
<sequence length="796" mass="88510">MRDGRIQQSKTEMHSKAAKRQFWWAIMEKASSVSWGHTQMVIREWRSPESTLKGMNSLEGGCSVEVVSWKFKGRDVGATHGEIYGYRTFRKGADHSGSNSSMWDGRGNEVMRSYGMLVINLGVGKLCVKDWLRAMKKSKDLMGLINPMLCCLDMEAPNLGLDRFRRSDSGRAMWTTHVYGDGRWALGIEPGLGISFGLVMDMSRGEMIPKGAAFGKASSVSWGHTQMVIREWRSPESTLKGMNSLEGGCSVEVVSWKFKGRDVGIRELTSGLGAGQSYLTARSTGRESEPQVKWFSSAEPDDLSIQLGQLRQRANKHRGCGKGSRSCLGELAFLVVMNMETSEAGMSNTVMCLLTDPEGTHLGSSMYIPQTAGPLQLTQLVNKFLNNEEMLPYSFYVSDEELLVPVGTYLEKNKVSVEKVLTIVYQQQAVFRIRPVNRCSQTIAGHAEAVLCVSLHSNTDGKQLASGSGDTTVRLWDLNTETPLFTCKGHKNWVLSIAWSPDGKHLVSGSKSGELCCWNPKKGELDGNPLTGHKKWITGISWEPVHLSSPCRRFKSLICLSGHTLAVTCVKWGGDGIIYTGSQDCTIKMWETTQGKLIRELKGHGHWVNSLALNTEYVLRTGAFDHTGRQYPPNEEMKKALERYNQAKGDSPERLVSGSDDFTMFLWEPSVSKQSKKRLTGHQQLVNHVYFSPDGKWIASASFDRSVRLWYGVTGQFVTAFRGHVGPVYQVSWSADSRLLLSGSKDSTLKIWEIRTKTLKQDLPGHADEVFAVDWSPDGEKVVSGGKDRVLKLWKG</sequence>
<dbReference type="PROSITE" id="PS00678">
    <property type="entry name" value="WD_REPEATS_1"/>
    <property type="match status" value="3"/>
</dbReference>
<feature type="repeat" description="WD" evidence="6">
    <location>
        <begin position="487"/>
        <end position="519"/>
    </location>
</feature>
<dbReference type="Pfam" id="PF08154">
    <property type="entry name" value="NLE"/>
    <property type="match status" value="1"/>
</dbReference>
<proteinExistence type="inferred from homology"/>
<dbReference type="Pfam" id="PF00400">
    <property type="entry name" value="WD40"/>
    <property type="match status" value="6"/>
</dbReference>
<organism evidence="8 9">
    <name type="scientific">Brassica carinata</name>
    <name type="common">Ethiopian mustard</name>
    <name type="synonym">Abyssinian cabbage</name>
    <dbReference type="NCBI Taxonomy" id="52824"/>
    <lineage>
        <taxon>Eukaryota</taxon>
        <taxon>Viridiplantae</taxon>
        <taxon>Streptophyta</taxon>
        <taxon>Embryophyta</taxon>
        <taxon>Tracheophyta</taxon>
        <taxon>Spermatophyta</taxon>
        <taxon>Magnoliopsida</taxon>
        <taxon>eudicotyledons</taxon>
        <taxon>Gunneridae</taxon>
        <taxon>Pentapetalae</taxon>
        <taxon>rosids</taxon>
        <taxon>malvids</taxon>
        <taxon>Brassicales</taxon>
        <taxon>Brassicaceae</taxon>
        <taxon>Brassiceae</taxon>
        <taxon>Brassica</taxon>
    </lineage>
</organism>
<dbReference type="EMBL" id="JAAMPC010000008">
    <property type="protein sequence ID" value="KAG2299162.1"/>
    <property type="molecule type" value="Genomic_DNA"/>
</dbReference>
<dbReference type="PRINTS" id="PR00320">
    <property type="entry name" value="GPROTEINBRPT"/>
</dbReference>
<dbReference type="PROSITE" id="PS50294">
    <property type="entry name" value="WD_REPEATS_REGION"/>
    <property type="match status" value="6"/>
</dbReference>
<dbReference type="OrthoDB" id="10267436at2759"/>
<keyword evidence="2 6" id="KW-0853">WD repeat</keyword>
<dbReference type="GO" id="GO:0000027">
    <property type="term" value="P:ribosomal large subunit assembly"/>
    <property type="evidence" value="ECO:0007669"/>
    <property type="project" value="TreeGrafter"/>
</dbReference>
<dbReference type="Proteomes" id="UP000886595">
    <property type="component" value="Unassembled WGS sequence"/>
</dbReference>
<dbReference type="InterPro" id="IPR001632">
    <property type="entry name" value="WD40_G-protein_beta-like"/>
</dbReference>
<feature type="repeat" description="WD" evidence="6">
    <location>
        <begin position="560"/>
        <end position="600"/>
    </location>
</feature>
<keyword evidence="4" id="KW-0539">Nucleus</keyword>
<dbReference type="CDD" id="cd00200">
    <property type="entry name" value="WD40"/>
    <property type="match status" value="1"/>
</dbReference>
<dbReference type="Gene3D" id="2.130.10.10">
    <property type="entry name" value="YVTN repeat-like/Quinoprotein amine dehydrogenase"/>
    <property type="match status" value="1"/>
</dbReference>